<keyword evidence="8" id="KW-0472">Membrane</keyword>
<evidence type="ECO:0000256" key="2">
    <source>
        <dbReference type="ARBA" id="ARBA00004202"/>
    </source>
</evidence>
<evidence type="ECO:0000256" key="10">
    <source>
        <dbReference type="ARBA" id="ARBA00025044"/>
    </source>
</evidence>
<dbReference type="AlphaFoldDB" id="A0A353YKJ9"/>
<dbReference type="SUPFAM" id="SSF101801">
    <property type="entry name" value="Surface presentation of antigens (SPOA)"/>
    <property type="match status" value="1"/>
</dbReference>
<proteinExistence type="inferred from homology"/>
<keyword evidence="9" id="KW-0975">Bacterial flagellum</keyword>
<gene>
    <name evidence="13" type="ORF">DD728_02300</name>
</gene>
<feature type="domain" description="Flagellar motor switch protein FliN-like C-terminal" evidence="12">
    <location>
        <begin position="320"/>
        <end position="383"/>
    </location>
</feature>
<feature type="region of interest" description="Disordered" evidence="11">
    <location>
        <begin position="1"/>
        <end position="52"/>
    </location>
</feature>
<comment type="caution">
    <text evidence="13">The sequence shown here is derived from an EMBL/GenBank/DDBJ whole genome shotgun (WGS) entry which is preliminary data.</text>
</comment>
<accession>A0A353YKJ9</accession>
<comment type="similarity">
    <text evidence="3">Belongs to the FliM family.</text>
</comment>
<dbReference type="EMBL" id="DOGS01000052">
    <property type="protein sequence ID" value="HBQ47708.1"/>
    <property type="molecule type" value="Genomic_DNA"/>
</dbReference>
<dbReference type="PANTHER" id="PTHR30034">
    <property type="entry name" value="FLAGELLAR MOTOR SWITCH PROTEIN FLIM"/>
    <property type="match status" value="1"/>
</dbReference>
<protein>
    <recommendedName>
        <fullName evidence="4">Flagellar motor switch protein FliM</fullName>
    </recommendedName>
</protein>
<evidence type="ECO:0000259" key="12">
    <source>
        <dbReference type="Pfam" id="PF01052"/>
    </source>
</evidence>
<evidence type="ECO:0000256" key="11">
    <source>
        <dbReference type="SAM" id="MobiDB-lite"/>
    </source>
</evidence>
<dbReference type="InterPro" id="IPR028976">
    <property type="entry name" value="CheC-like_sf"/>
</dbReference>
<dbReference type="GO" id="GO:0050918">
    <property type="term" value="P:positive chemotaxis"/>
    <property type="evidence" value="ECO:0007669"/>
    <property type="project" value="TreeGrafter"/>
</dbReference>
<evidence type="ECO:0000256" key="8">
    <source>
        <dbReference type="ARBA" id="ARBA00023136"/>
    </source>
</evidence>
<dbReference type="GO" id="GO:0009425">
    <property type="term" value="C:bacterial-type flagellum basal body"/>
    <property type="evidence" value="ECO:0007669"/>
    <property type="project" value="UniProtKB-SubCell"/>
</dbReference>
<evidence type="ECO:0000256" key="3">
    <source>
        <dbReference type="ARBA" id="ARBA00011049"/>
    </source>
</evidence>
<feature type="compositionally biased region" description="Basic and acidic residues" evidence="11">
    <location>
        <begin position="1"/>
        <end position="11"/>
    </location>
</feature>
<evidence type="ECO:0000256" key="1">
    <source>
        <dbReference type="ARBA" id="ARBA00004117"/>
    </source>
</evidence>
<keyword evidence="6" id="KW-0145">Chemotaxis</keyword>
<evidence type="ECO:0000256" key="4">
    <source>
        <dbReference type="ARBA" id="ARBA00021898"/>
    </source>
</evidence>
<dbReference type="Pfam" id="PF01052">
    <property type="entry name" value="FliMN_C"/>
    <property type="match status" value="1"/>
</dbReference>
<organism evidence="13 14">
    <name type="scientific">Hyphomonas atlantica</name>
    <dbReference type="NCBI Taxonomy" id="1280948"/>
    <lineage>
        <taxon>Bacteria</taxon>
        <taxon>Pseudomonadati</taxon>
        <taxon>Pseudomonadota</taxon>
        <taxon>Alphaproteobacteria</taxon>
        <taxon>Hyphomonadales</taxon>
        <taxon>Hyphomonadaceae</taxon>
        <taxon>Hyphomonas</taxon>
    </lineage>
</organism>
<evidence type="ECO:0000313" key="14">
    <source>
        <dbReference type="Proteomes" id="UP000263957"/>
    </source>
</evidence>
<dbReference type="RefSeq" id="WP_273241285.1">
    <property type="nucleotide sequence ID" value="NZ_CAMYIB010000003.1"/>
</dbReference>
<comment type="function">
    <text evidence="10">FliM is one of three proteins (FliG, FliN, FliM) that forms the rotor-mounted switch complex (C ring), located at the base of the basal body. This complex interacts with the CheY and CheZ chemotaxis proteins, in addition to contacting components of the motor that determine the direction of flagellar rotation.</text>
</comment>
<keyword evidence="5" id="KW-1003">Cell membrane</keyword>
<dbReference type="GO" id="GO:0071978">
    <property type="term" value="P:bacterial-type flagellum-dependent swarming motility"/>
    <property type="evidence" value="ECO:0007669"/>
    <property type="project" value="TreeGrafter"/>
</dbReference>
<dbReference type="InterPro" id="IPR001543">
    <property type="entry name" value="FliN-like_C"/>
</dbReference>
<evidence type="ECO:0000256" key="6">
    <source>
        <dbReference type="ARBA" id="ARBA00022500"/>
    </source>
</evidence>
<dbReference type="Proteomes" id="UP000263957">
    <property type="component" value="Unassembled WGS sequence"/>
</dbReference>
<evidence type="ECO:0000313" key="13">
    <source>
        <dbReference type="EMBL" id="HBQ47708.1"/>
    </source>
</evidence>
<dbReference type="GO" id="GO:0005886">
    <property type="term" value="C:plasma membrane"/>
    <property type="evidence" value="ECO:0007669"/>
    <property type="project" value="UniProtKB-SubCell"/>
</dbReference>
<dbReference type="PANTHER" id="PTHR30034:SF6">
    <property type="entry name" value="YOP PROTEINS TRANSLOCATION PROTEIN Q"/>
    <property type="match status" value="1"/>
</dbReference>
<keyword evidence="7" id="KW-0283">Flagellar rotation</keyword>
<dbReference type="Gene3D" id="3.40.1550.10">
    <property type="entry name" value="CheC-like"/>
    <property type="match status" value="1"/>
</dbReference>
<evidence type="ECO:0000256" key="9">
    <source>
        <dbReference type="ARBA" id="ARBA00023143"/>
    </source>
</evidence>
<name>A0A353YKJ9_9PROT</name>
<comment type="subcellular location">
    <subcellularLocation>
        <location evidence="1">Bacterial flagellum basal body</location>
    </subcellularLocation>
    <subcellularLocation>
        <location evidence="2">Cell membrane</location>
        <topology evidence="2">Peripheral membrane protein</topology>
    </subcellularLocation>
</comment>
<evidence type="ECO:0000256" key="5">
    <source>
        <dbReference type="ARBA" id="ARBA00022475"/>
    </source>
</evidence>
<reference evidence="13 14" key="1">
    <citation type="journal article" date="2018" name="Nat. Biotechnol.">
        <title>A standardized bacterial taxonomy based on genome phylogeny substantially revises the tree of life.</title>
        <authorList>
            <person name="Parks D.H."/>
            <person name="Chuvochina M."/>
            <person name="Waite D.W."/>
            <person name="Rinke C."/>
            <person name="Skarshewski A."/>
            <person name="Chaumeil P.A."/>
            <person name="Hugenholtz P."/>
        </authorList>
    </citation>
    <scope>NUCLEOTIDE SEQUENCE [LARGE SCALE GENOMIC DNA]</scope>
    <source>
        <strain evidence="13">UBA10378</strain>
    </source>
</reference>
<dbReference type="InterPro" id="IPR036429">
    <property type="entry name" value="SpoA-like_sf"/>
</dbReference>
<dbReference type="Gene3D" id="2.30.330.10">
    <property type="entry name" value="SpoA-like"/>
    <property type="match status" value="1"/>
</dbReference>
<sequence length="389" mass="40649">MADDERTKEEIPNQSLTVSGAKRSGTQEPADRSMKTDLPLAADDGWDMSPRRESDIMLDMPTTFEPITPDRPLPTSRGVLSAAEIEALLRPNLDDMPEPEPEPAQVEDVEVRDLALPPAQPTDVTDEARRMASRLSLALRDGCGLKAAALARASARGSFDQGLQTDCAGTGSAIACFTAPGGEIAAMLVISAPLANALIETACGGHPSQQKARMLTPMDAALLEGLVRPLGAALASSLKFSRIETDPEFASALAGPGQTTILDLDVRVNDAKMPARLIMAEDDLFDGASEPAPVRSRQMALSAPAAVPAAAGAGAMTAVLTARIASLSVPLSRLADLKPGSTLLLGLPSDQPVELLTGGRDGAVVAEGQIGRKGNKMALRISRRTALLR</sequence>
<evidence type="ECO:0000256" key="7">
    <source>
        <dbReference type="ARBA" id="ARBA00022779"/>
    </source>
</evidence>
<dbReference type="GeneID" id="92501798"/>